<evidence type="ECO:0000313" key="1">
    <source>
        <dbReference type="EMBL" id="CAH2006773.1"/>
    </source>
</evidence>
<organism evidence="1 2">
    <name type="scientific">Acanthoscelides obtectus</name>
    <name type="common">Bean weevil</name>
    <name type="synonym">Bruchus obtectus</name>
    <dbReference type="NCBI Taxonomy" id="200917"/>
    <lineage>
        <taxon>Eukaryota</taxon>
        <taxon>Metazoa</taxon>
        <taxon>Ecdysozoa</taxon>
        <taxon>Arthropoda</taxon>
        <taxon>Hexapoda</taxon>
        <taxon>Insecta</taxon>
        <taxon>Pterygota</taxon>
        <taxon>Neoptera</taxon>
        <taxon>Endopterygota</taxon>
        <taxon>Coleoptera</taxon>
        <taxon>Polyphaga</taxon>
        <taxon>Cucujiformia</taxon>
        <taxon>Chrysomeloidea</taxon>
        <taxon>Chrysomelidae</taxon>
        <taxon>Bruchinae</taxon>
        <taxon>Bruchini</taxon>
        <taxon>Acanthoscelides</taxon>
    </lineage>
</organism>
<sequence>MFQEVFDHLPLLVIRRRQVERMAAVGIRNIDRTADAHKCKRALVMAISSSVMERQALQIVHTLEGSSIAHQQVKAFV</sequence>
<reference evidence="1" key="1">
    <citation type="submission" date="2022-03" db="EMBL/GenBank/DDBJ databases">
        <authorList>
            <person name="Sayadi A."/>
        </authorList>
    </citation>
    <scope>NUCLEOTIDE SEQUENCE</scope>
</reference>
<dbReference type="EMBL" id="CAKOFQ010007707">
    <property type="protein sequence ID" value="CAH2006773.1"/>
    <property type="molecule type" value="Genomic_DNA"/>
</dbReference>
<keyword evidence="2" id="KW-1185">Reference proteome</keyword>
<accession>A0A9P0Q172</accession>
<dbReference type="Proteomes" id="UP001152888">
    <property type="component" value="Unassembled WGS sequence"/>
</dbReference>
<dbReference type="AlphaFoldDB" id="A0A9P0Q172"/>
<protein>
    <submittedName>
        <fullName evidence="1">Uncharacterized protein</fullName>
    </submittedName>
</protein>
<gene>
    <name evidence="1" type="ORF">ACAOBT_LOCUS29289</name>
</gene>
<proteinExistence type="predicted"/>
<comment type="caution">
    <text evidence="1">The sequence shown here is derived from an EMBL/GenBank/DDBJ whole genome shotgun (WGS) entry which is preliminary data.</text>
</comment>
<evidence type="ECO:0000313" key="2">
    <source>
        <dbReference type="Proteomes" id="UP001152888"/>
    </source>
</evidence>
<name>A0A9P0Q172_ACAOB</name>